<dbReference type="Pfam" id="PF00698">
    <property type="entry name" value="Acyl_transf_1"/>
    <property type="match status" value="1"/>
</dbReference>
<dbReference type="RefSeq" id="WP_036096162.1">
    <property type="nucleotide sequence ID" value="NZ_AODF01000004.1"/>
</dbReference>
<accession>A0ABN0RHN6</accession>
<dbReference type="InterPro" id="IPR016035">
    <property type="entry name" value="Acyl_Trfase/lysoPLipase"/>
</dbReference>
<evidence type="ECO:0000259" key="5">
    <source>
        <dbReference type="SMART" id="SM00827"/>
    </source>
</evidence>
<dbReference type="InterPro" id="IPR014043">
    <property type="entry name" value="Acyl_transferase_dom"/>
</dbReference>
<dbReference type="EC" id="2.3.1.39" evidence="4"/>
<dbReference type="Gene3D" id="3.30.70.250">
    <property type="entry name" value="Malonyl-CoA ACP transacylase, ACP-binding"/>
    <property type="match status" value="1"/>
</dbReference>
<dbReference type="InterPro" id="IPR024925">
    <property type="entry name" value="Malonyl_CoA-ACP_transAc"/>
</dbReference>
<feature type="domain" description="Malonyl-CoA:ACP transacylase (MAT)" evidence="5">
    <location>
        <begin position="7"/>
        <end position="313"/>
    </location>
</feature>
<proteinExistence type="inferred from homology"/>
<dbReference type="InterPro" id="IPR001227">
    <property type="entry name" value="Ac_transferase_dom_sf"/>
</dbReference>
<comment type="catalytic activity">
    <reaction evidence="3 4">
        <text>holo-[ACP] + malonyl-CoA = malonyl-[ACP] + CoA</text>
        <dbReference type="Rhea" id="RHEA:41792"/>
        <dbReference type="Rhea" id="RHEA-COMP:9623"/>
        <dbReference type="Rhea" id="RHEA-COMP:9685"/>
        <dbReference type="ChEBI" id="CHEBI:57287"/>
        <dbReference type="ChEBI" id="CHEBI:57384"/>
        <dbReference type="ChEBI" id="CHEBI:64479"/>
        <dbReference type="ChEBI" id="CHEBI:78449"/>
        <dbReference type="EC" id="2.3.1.39"/>
    </reaction>
</comment>
<dbReference type="PANTHER" id="PTHR42681:SF1">
    <property type="entry name" value="MALONYL-COA-ACYL CARRIER PROTEIN TRANSACYLASE, MITOCHONDRIAL"/>
    <property type="match status" value="1"/>
</dbReference>
<dbReference type="SMART" id="SM00827">
    <property type="entry name" value="PKS_AT"/>
    <property type="match status" value="1"/>
</dbReference>
<dbReference type="Proteomes" id="UP000019249">
    <property type="component" value="Unassembled WGS sequence"/>
</dbReference>
<keyword evidence="2 4" id="KW-0012">Acyltransferase</keyword>
<dbReference type="InterPro" id="IPR050858">
    <property type="entry name" value="Mal-CoA-ACP_Trans/PKS_FabD"/>
</dbReference>
<comment type="caution">
    <text evidence="6">The sequence shown here is derived from an EMBL/GenBank/DDBJ whole genome shotgun (WGS) entry which is preliminary data.</text>
</comment>
<evidence type="ECO:0000313" key="6">
    <source>
        <dbReference type="EMBL" id="EUJ33448.1"/>
    </source>
</evidence>
<protein>
    <recommendedName>
        <fullName evidence="4">Malonyl CoA-acyl carrier protein transacylase</fullName>
        <ecNumber evidence="4">2.3.1.39</ecNumber>
    </recommendedName>
</protein>
<dbReference type="EMBL" id="AODF01000004">
    <property type="protein sequence ID" value="EUJ33448.1"/>
    <property type="molecule type" value="Genomic_DNA"/>
</dbReference>
<dbReference type="NCBIfam" id="TIGR00128">
    <property type="entry name" value="fabD"/>
    <property type="match status" value="1"/>
</dbReference>
<evidence type="ECO:0000256" key="4">
    <source>
        <dbReference type="PIRNR" id="PIRNR000446"/>
    </source>
</evidence>
<evidence type="ECO:0000313" key="7">
    <source>
        <dbReference type="Proteomes" id="UP000019249"/>
    </source>
</evidence>
<sequence>MNKIAFVFPGQGSQKVGMGQDVSATYPEAKAVFEKADAKLGFSLTDIITEGPIELLTKSENAQPALVATSVAILRALETAGIKADYAIGHSLGEYSALVAAGFLSEEDAIYLVHERGKLMEAAVPDGAGAMAAVLGLDAETIEHVTAEIAKSEPVQIANYNCPGQIVISGTKAGIDKAAEELKAAGAKRVMPLAVSGPFHSALMKPAAEKFGAVLKTVTLLDGDIPVVNNVDAEPLTDKALLEDKLIRQIYSPVRFEQSVEALIEAGVDTFVEIGAGKVASGLVKKINREVKVLNAFDLESLEAVIAELKGGK</sequence>
<reference evidence="6 7" key="1">
    <citation type="journal article" date="2014" name="Int. J. Syst. Evol. Microbiol.">
        <title>Listeria floridensis sp. nov., Listeria aquatica sp. nov., Listeria cornellensis sp. nov., Listeria riparia sp. nov. and Listeria grandensis sp. nov., from agricultural and natural environments.</title>
        <authorList>
            <person name="den Bakker H.C."/>
            <person name="Warchocki S."/>
            <person name="Wright E.M."/>
            <person name="Allred A.F."/>
            <person name="Ahlstrom C."/>
            <person name="Manuel C.S."/>
            <person name="Stasiewicz M.J."/>
            <person name="Burrell A."/>
            <person name="Roof S."/>
            <person name="Strawn L."/>
            <person name="Fortes E.D."/>
            <person name="Nightingale K.K."/>
            <person name="Kephart D."/>
            <person name="Wiedmann M."/>
        </authorList>
    </citation>
    <scope>NUCLEOTIDE SEQUENCE [LARGE SCALE GENOMIC DNA]</scope>
    <source>
        <strain evidence="6 7">FSL S10-1187</strain>
    </source>
</reference>
<gene>
    <name evidence="6" type="ORF">MFLO_02828</name>
</gene>
<dbReference type="PANTHER" id="PTHR42681">
    <property type="entry name" value="MALONYL-COA-ACYL CARRIER PROTEIN TRANSACYLASE, MITOCHONDRIAL"/>
    <property type="match status" value="1"/>
</dbReference>
<dbReference type="InterPro" id="IPR004410">
    <property type="entry name" value="Malonyl_CoA-ACP_transAc_FabD"/>
</dbReference>
<dbReference type="Gene3D" id="3.40.366.10">
    <property type="entry name" value="Malonyl-Coenzyme A Acyl Carrier Protein, domain 2"/>
    <property type="match status" value="1"/>
</dbReference>
<evidence type="ECO:0000256" key="3">
    <source>
        <dbReference type="ARBA" id="ARBA00048462"/>
    </source>
</evidence>
<evidence type="ECO:0000256" key="1">
    <source>
        <dbReference type="ARBA" id="ARBA00022679"/>
    </source>
</evidence>
<dbReference type="PIRSF" id="PIRSF000446">
    <property type="entry name" value="Mct"/>
    <property type="match status" value="1"/>
</dbReference>
<dbReference type="SUPFAM" id="SSF52151">
    <property type="entry name" value="FabD/lysophospholipase-like"/>
    <property type="match status" value="1"/>
</dbReference>
<organism evidence="6 7">
    <name type="scientific">Listeria floridensis FSL S10-1187</name>
    <dbReference type="NCBI Taxonomy" id="1265817"/>
    <lineage>
        <taxon>Bacteria</taxon>
        <taxon>Bacillati</taxon>
        <taxon>Bacillota</taxon>
        <taxon>Bacilli</taxon>
        <taxon>Bacillales</taxon>
        <taxon>Listeriaceae</taxon>
        <taxon>Listeria</taxon>
    </lineage>
</organism>
<dbReference type="InterPro" id="IPR016036">
    <property type="entry name" value="Malonyl_transacylase_ACP-bd"/>
</dbReference>
<dbReference type="SUPFAM" id="SSF55048">
    <property type="entry name" value="Probable ACP-binding domain of malonyl-CoA ACP transacylase"/>
    <property type="match status" value="1"/>
</dbReference>
<name>A0ABN0RHN6_9LIST</name>
<keyword evidence="1 4" id="KW-0808">Transferase</keyword>
<comment type="similarity">
    <text evidence="4">Belongs to the fabD family.</text>
</comment>
<keyword evidence="7" id="KW-1185">Reference proteome</keyword>
<evidence type="ECO:0000256" key="2">
    <source>
        <dbReference type="ARBA" id="ARBA00023315"/>
    </source>
</evidence>